<dbReference type="EMBL" id="AQGW01000023">
    <property type="protein sequence ID" value="MBE0383639.1"/>
    <property type="molecule type" value="Genomic_DNA"/>
</dbReference>
<dbReference type="PIRSF" id="PIRSF028235">
    <property type="entry name" value="UCP028235"/>
    <property type="match status" value="1"/>
</dbReference>
<reference evidence="1 2" key="1">
    <citation type="submission" date="2015-06" db="EMBL/GenBank/DDBJ databases">
        <title>Genome sequence of Pseudoalteromonas carrageenovora.</title>
        <authorList>
            <person name="Xie B.-B."/>
            <person name="Rong J.-C."/>
            <person name="Qin Q.-L."/>
            <person name="Zhang Y.-Z."/>
        </authorList>
    </citation>
    <scope>NUCLEOTIDE SEQUENCE [LARGE SCALE GENOMIC DNA]</scope>
    <source>
        <strain evidence="1 2">IAM 12662</strain>
    </source>
</reference>
<dbReference type="SUPFAM" id="SSF64182">
    <property type="entry name" value="DHH phosphoesterases"/>
    <property type="match status" value="1"/>
</dbReference>
<dbReference type="PANTHER" id="PTHR42146">
    <property type="entry name" value="3',5'-CYCLIC-NUCLEOTIDE PHOSPHODIESTERASE"/>
    <property type="match status" value="1"/>
</dbReference>
<comment type="caution">
    <text evidence="1">The sequence shown here is derived from an EMBL/GenBank/DDBJ whole genome shotgun (WGS) entry which is preliminary data.</text>
</comment>
<evidence type="ECO:0000313" key="1">
    <source>
        <dbReference type="EMBL" id="MBE0383639.1"/>
    </source>
</evidence>
<sequence>MAFLCVFLTLISQKIYLLLHSIDYSIKKDGTAMPNNKFRLVTRSDFDGLVCAVLLKDLDLIDDILFVHPKDMQDGKIDITANDITTNLPYVAGCHIAFDHHLSETVRNASDIKNHVIDPEAPSAARVVYDYYGGAEKFPNISIDMMDAVDKGDAAQFSKDEILNPTDWVLMNFIMDARTGLGRFREFKISNYQLMMKLIDACKDQSIEDILKMEDVAERVALYNEHNEKAKAQITQCATVHKNLVVLDLTQEETIYATNRFVIYAMYPDCNISIHKMWGLKKQNVVFAIGKSITNRSSNTNVGELCLKYGGGGHLNAGTCQVETSKAEAVLSELIDTITSDG</sequence>
<dbReference type="InterPro" id="IPR052968">
    <property type="entry name" value="Nucleotide_metab_enz"/>
</dbReference>
<protein>
    <recommendedName>
        <fullName evidence="3">Exopolyphosphatase</fullName>
    </recommendedName>
</protein>
<dbReference type="Proteomes" id="UP000615003">
    <property type="component" value="Unassembled WGS sequence"/>
</dbReference>
<dbReference type="InterPro" id="IPR038763">
    <property type="entry name" value="DHH_sf"/>
</dbReference>
<proteinExistence type="predicted"/>
<keyword evidence="2" id="KW-1185">Reference proteome</keyword>
<organism evidence="1 2">
    <name type="scientific">Pseudoalteromonas carrageenovora IAM 12662</name>
    <dbReference type="NCBI Taxonomy" id="1314868"/>
    <lineage>
        <taxon>Bacteria</taxon>
        <taxon>Pseudomonadati</taxon>
        <taxon>Pseudomonadota</taxon>
        <taxon>Gammaproteobacteria</taxon>
        <taxon>Alteromonadales</taxon>
        <taxon>Pseudoalteromonadaceae</taxon>
        <taxon>Pseudoalteromonas</taxon>
    </lineage>
</organism>
<gene>
    <name evidence="1" type="ORF">PCARR_a1927</name>
</gene>
<dbReference type="InterPro" id="IPR016877">
    <property type="entry name" value="UCP028235"/>
</dbReference>
<evidence type="ECO:0000313" key="2">
    <source>
        <dbReference type="Proteomes" id="UP000615003"/>
    </source>
</evidence>
<accession>A0ABR9EWI0</accession>
<dbReference type="PANTHER" id="PTHR42146:SF1">
    <property type="entry name" value="OLIGORIBONUCLEASE NRNB"/>
    <property type="match status" value="1"/>
</dbReference>
<name>A0ABR9EWI0_PSEVC</name>
<evidence type="ECO:0008006" key="3">
    <source>
        <dbReference type="Google" id="ProtNLM"/>
    </source>
</evidence>
<dbReference type="Gene3D" id="3.10.310.30">
    <property type="match status" value="1"/>
</dbReference>